<dbReference type="InterPro" id="IPR052968">
    <property type="entry name" value="Nucleotide_metab_enz"/>
</dbReference>
<accession>A0ABW5RTQ8</accession>
<dbReference type="InterPro" id="IPR058608">
    <property type="entry name" value="NrnB_C"/>
</dbReference>
<dbReference type="Proteomes" id="UP001597506">
    <property type="component" value="Unassembled WGS sequence"/>
</dbReference>
<feature type="domain" description="Oligoribonuclease NrnB C-terminal" evidence="1">
    <location>
        <begin position="324"/>
        <end position="392"/>
    </location>
</feature>
<gene>
    <name evidence="2" type="ORF">ACFSUL_15120</name>
</gene>
<keyword evidence="3" id="KW-1185">Reference proteome</keyword>
<protein>
    <submittedName>
        <fullName evidence="2">DHH family phosphoesterase</fullName>
    </submittedName>
</protein>
<reference evidence="3" key="1">
    <citation type="journal article" date="2019" name="Int. J. Syst. Evol. Microbiol.">
        <title>The Global Catalogue of Microorganisms (GCM) 10K type strain sequencing project: providing services to taxonomists for standard genome sequencing and annotation.</title>
        <authorList>
            <consortium name="The Broad Institute Genomics Platform"/>
            <consortium name="The Broad Institute Genome Sequencing Center for Infectious Disease"/>
            <person name="Wu L."/>
            <person name="Ma J."/>
        </authorList>
    </citation>
    <scope>NUCLEOTIDE SEQUENCE [LARGE SCALE GENOMIC DNA]</scope>
    <source>
        <strain evidence="3">KCTC 3913</strain>
    </source>
</reference>
<evidence type="ECO:0000313" key="3">
    <source>
        <dbReference type="Proteomes" id="UP001597506"/>
    </source>
</evidence>
<proteinExistence type="predicted"/>
<sequence>MYHLKTHTDLDGVSCGILAKLAYGEGVRVRYHSVSSIHGQVERFLSKPPKKTKLVITDLSVNEEVAEKLDTYHRKGGDVFLLDHHSSALHFNEYAWGKVVVEYDNGHLTSAASLLYDYLIEQEHITKTNALDEFVELVRLYDTWEWERKKVTDAKRLNDLLYSGSIDDFEEKMVERLQENKDHFFFDEFEKRYLDVEEGKIERYIDRKKRETIQTTVGDYCVGIVYAENYHSELGNQLGKDFPHFDYIALVNVGSRRIALRTIHDNIDVSEIAQMFEGGGHQKAAGCLLTPEAYELFVTIPFSLEHVQEDAKRNRYNLKESLTGSLYENRQEDQLFIFPKGQEQWVIEYNGVHEEELKTFQEAERYVKRNYSAWLARDDIFIEYLAQQHIEQKVLAGSVNANNELMKEIERSKQLFN</sequence>
<name>A0ABW5RTQ8_9BACI</name>
<dbReference type="Gene3D" id="3.10.310.30">
    <property type="match status" value="1"/>
</dbReference>
<comment type="caution">
    <text evidence="2">The sequence shown here is derived from an EMBL/GenBank/DDBJ whole genome shotgun (WGS) entry which is preliminary data.</text>
</comment>
<evidence type="ECO:0000259" key="1">
    <source>
        <dbReference type="Pfam" id="PF26386"/>
    </source>
</evidence>
<dbReference type="PANTHER" id="PTHR42146:SF1">
    <property type="entry name" value="OLIGORIBONUCLEASE NRNB"/>
    <property type="match status" value="1"/>
</dbReference>
<dbReference type="InterPro" id="IPR038763">
    <property type="entry name" value="DHH_sf"/>
</dbReference>
<dbReference type="RefSeq" id="WP_377936786.1">
    <property type="nucleotide sequence ID" value="NZ_JBHUMF010000031.1"/>
</dbReference>
<organism evidence="2 3">
    <name type="scientific">Bacillus seohaeanensis</name>
    <dbReference type="NCBI Taxonomy" id="284580"/>
    <lineage>
        <taxon>Bacteria</taxon>
        <taxon>Bacillati</taxon>
        <taxon>Bacillota</taxon>
        <taxon>Bacilli</taxon>
        <taxon>Bacillales</taxon>
        <taxon>Bacillaceae</taxon>
        <taxon>Bacillus</taxon>
    </lineage>
</organism>
<dbReference type="PANTHER" id="PTHR42146">
    <property type="entry name" value="3',5'-CYCLIC-NUCLEOTIDE PHOSPHODIESTERASE"/>
    <property type="match status" value="1"/>
</dbReference>
<dbReference type="SUPFAM" id="SSF64182">
    <property type="entry name" value="DHH phosphoesterases"/>
    <property type="match status" value="1"/>
</dbReference>
<dbReference type="EMBL" id="JBHUMF010000031">
    <property type="protein sequence ID" value="MFD2682070.1"/>
    <property type="molecule type" value="Genomic_DNA"/>
</dbReference>
<dbReference type="Pfam" id="PF26386">
    <property type="entry name" value="NrnB_C"/>
    <property type="match status" value="1"/>
</dbReference>
<evidence type="ECO:0000313" key="2">
    <source>
        <dbReference type="EMBL" id="MFD2682070.1"/>
    </source>
</evidence>